<feature type="domain" description="BEACH-type PH" evidence="10">
    <location>
        <begin position="1522"/>
        <end position="1622"/>
    </location>
</feature>
<gene>
    <name evidence="11" type="primary">NBEAL2</name>
    <name evidence="11" type="synonym">nbeal2</name>
</gene>
<dbReference type="Pfam" id="PF20426">
    <property type="entry name" value="NBCH_WD40"/>
    <property type="match status" value="1"/>
</dbReference>
<dbReference type="Proteomes" id="UP000694557">
    <property type="component" value="Unassembled WGS sequence"/>
</dbReference>
<comment type="similarity">
    <text evidence="2">Belongs to the WD repeat neurobeachin family.</text>
</comment>
<dbReference type="PROSITE" id="PS50197">
    <property type="entry name" value="BEACH"/>
    <property type="match status" value="1"/>
</dbReference>
<dbReference type="GO" id="GO:0019901">
    <property type="term" value="F:protein kinase binding"/>
    <property type="evidence" value="ECO:0007669"/>
    <property type="project" value="TreeGrafter"/>
</dbReference>
<dbReference type="GO" id="GO:0030099">
    <property type="term" value="P:myeloid cell differentiation"/>
    <property type="evidence" value="ECO:0007669"/>
    <property type="project" value="UniProtKB-ARBA"/>
</dbReference>
<dbReference type="Pfam" id="PF15787">
    <property type="entry name" value="DUF4704"/>
    <property type="match status" value="1"/>
</dbReference>
<dbReference type="CDD" id="cd06071">
    <property type="entry name" value="Beach"/>
    <property type="match status" value="1"/>
</dbReference>
<dbReference type="InterPro" id="IPR001680">
    <property type="entry name" value="WD40_rpt"/>
</dbReference>
<dbReference type="Gene3D" id="1.10.1540.10">
    <property type="entry name" value="BEACH domain"/>
    <property type="match status" value="1"/>
</dbReference>
<dbReference type="InterPro" id="IPR000409">
    <property type="entry name" value="BEACH_dom"/>
</dbReference>
<evidence type="ECO:0000256" key="8">
    <source>
        <dbReference type="SAM" id="MobiDB-lite"/>
    </source>
</evidence>
<keyword evidence="5" id="KW-0256">Endoplasmic reticulum</keyword>
<dbReference type="FunFam" id="2.30.29.30:FF:000301">
    <property type="entry name" value="Neurobeachin-like protein 2"/>
    <property type="match status" value="1"/>
</dbReference>
<dbReference type="SUPFAM" id="SSF81837">
    <property type="entry name" value="BEACH domain"/>
    <property type="match status" value="1"/>
</dbReference>
<dbReference type="InterPro" id="IPR015943">
    <property type="entry name" value="WD40/YVTN_repeat-like_dom_sf"/>
</dbReference>
<accession>A0A8C7KHG6</accession>
<sequence>MLPGISLGVKDEGCLQQWLEAFVASFEKLVDLKKQPADQSSLQTVIQYGLMLMESLFDPYNTWRKRLTGCVCTSVLSKQQSSMCRWFTDSLKDSQQIPEDLALRLVHLQGAVISGSKKNGLLSITLQSVEDLLSVLRAWCLRTSSNPKDPTLLRLTLQCLTAMVHTLHSSSPAERRLEIRTVLDGYFQVVATADGQIVLSSTASIPEILQCSDRPVLQAIFLNNNCFEHILRLIQNSKVWGKMYLKQTPVYICVFVFFSLQEVFKERIGYSQLFDVLKSQGQPTKRLLQELMNMAVEGEHAHTHHLGVSNDQPLLLLLQWLPDLAPQRDLQLLVAQWLAAVCGGSLACRTVAVEAGLVGAVLHVLSQPQRLDRQCADGLLGMLQDMGSLCLRPAELKSLLRLLRPLDQDVLAGKRTGTHPYCARIIRVLAAMAAREGRNSALQYFDLTHPLAGIMVPTVQRWPGSGFSFHAWLCLNMDFPQYHSEFSTPSTRPLLTAGGTGLEAFFTMEGVLVVAVCTKKDYMVVSLPEHPLTDCCWHSVDIVHIPGRRPFGQNLVTIYIDGEQRKTAQLRFPSLNEPFTSCCIGSAGHRTTTTTTSPTLPPPSLHPAEMGFPAHAPPITRSQSFPASFAAGRWGPGPLRDAPVHTIPAGLQDTEWGTPTSLDGLLGTAFICHEALQPAHTKALYTAGPNHVSLFKADGELSDLNSKLLLYYTPQAFKSQICVDLSPNHQYDGRLTGHRVVNWDIKDVLNTVGGMGVLLPLLEQVCEPEQAEGGGQETSDLLGPELTCSSSRGPVGMLLPLGQSSDGRLERNSVAAFLLMVKNLIRHHPVNQESLLNCHGPSIIGAMLDCSLFLSFSLLLSLSLSPCSLPRLLPPSLSIASLSLSPSLLSLSFSQLFYLIYDNEDYVRQLARQPGWQDVLTKLYMKESYESRGPSLAGSSTHSSLDPSSSRPPLSRSSSLSNTVDIPSGRPQEEALYHPLSPFGTSPFELELGGMRGETGTWNHNPVGGSQAGTPSPLEHSRSFPSLRPRKSSSLSNVLDDTNYGTDPRAADTISNTSNPQQMPEEELCNLLTNIVFSVLWCGSGSEGGEDAVWRERGQVFSVLTKLGSSCQLVRPPDDIKCSLLEMMLESSLSDLRDSQGVSLPYFPSLLRLLRLLQDFLFSEGTDNQALWSEKIFEGVVNLLDRLQAWHSTPGTPGALELREMAQIGLRIITGYIQQQDSQVSVMACVKLHSLLQTVLSLGWDEVCFLLGRLGAPLWPGGVMEAGPNGGHTETFSQLVPIVRTLLDQHADPVTLHGLLPSLPVTNGSPTFAQDLQSYSHTVEWLDFYQRHVQPTMEQYELDQFGKSHDLMSNFWNSCFDDLMSTAIRRDKEKTYSKDKFQEVIVDPYLRRVRSENSRYHSGQKQSSGQQGVVWRHWESLRRLLTSERGAWAHRVPLEVKWKLSSAETYSKMRLKLVPNYQYDTHQEASAFRDNMGTPRSSEPLPLAVAKEAKVSDMEDDQLGEEDIVFLDNKGVEGEDDSQKEKLVLSEDCELITIVAVVPGRLEVTTHHLYFYDASSEKEETEEGIGFDFKRPLSQLREVHLRRYNLRRSAVELFFIDQSHYFINFKKKVRNMVYSRILGLRPPNLFYFGSRSPQELLKASGLTQRWVCREISNFEYLMQLNTISGRTYNDLSQYPVFPWVLSDYTSPDLDLENPAVFRDLSKPMGVVNPRHAQNVREKYESFEDSTGTIDKFHYGTHYSNAAGVMHYMIRMEPFTTLHIQLQSGRFDCADRQFHSVAAAWQARMESPADVKELIPEFFYFPEFLQNINGFDLGSLQMTQNNVTDVLLPQWALSREDFIRKHRKALECEHVSSHLHEWIDLIFGCKQRGEEAVEALNVFYYCTYEGAVDLDAIANETERKALEGIISNFGQTPCQLLKEPHPPRMSSENASRRQARMDTLPPNLFEQLDKLRPFKEVVCDGRPLVQAVVPRNQNRSFIIQGSDVLVTVSSDGLIGTHSWLPYDKNIANYFTFTKDPTVANPKTQRFLSGLFAPGVDLSTQVLVVSNDGRLLFSGGHWDCSLRVTQLGKGKLVGRICRHIDVVTCLALDLCGIYLISGSRDTSCIVWQVLQQGEFSSGLSPRPVQVLCGHDQEVTCVAISTELDMAVSGSKDGTLIIHSVRRGQFLRTLRPPGESCLPARVTELQVGMEGHIVVQTALEGRTYSLHVYSVNGCLLSSVSLEEEVTALYLVPEYIILGTQQGNLHIRHLYSLALAVSPLPLKVAVRSVSDGKLIVVGAGKPEDVRSGQFSRRLWGSTRRISQVSSGETEYNPTETSGK</sequence>
<dbReference type="GO" id="GO:0008104">
    <property type="term" value="P:intracellular protein localization"/>
    <property type="evidence" value="ECO:0007669"/>
    <property type="project" value="TreeGrafter"/>
</dbReference>
<dbReference type="SUPFAM" id="SSF49899">
    <property type="entry name" value="Concanavalin A-like lectins/glucanases"/>
    <property type="match status" value="1"/>
</dbReference>
<dbReference type="PANTHER" id="PTHR13743">
    <property type="entry name" value="BEIGE/BEACH-RELATED"/>
    <property type="match status" value="1"/>
</dbReference>
<dbReference type="Pfam" id="PF02138">
    <property type="entry name" value="Beach"/>
    <property type="match status" value="1"/>
</dbReference>
<dbReference type="FunFam" id="2.130.10.10:FF:001375">
    <property type="entry name" value="Neurobeachin-like protein 2"/>
    <property type="match status" value="1"/>
</dbReference>
<dbReference type="SUPFAM" id="SSF50978">
    <property type="entry name" value="WD40 repeat-like"/>
    <property type="match status" value="1"/>
</dbReference>
<keyword evidence="4" id="KW-0677">Repeat</keyword>
<evidence type="ECO:0000256" key="3">
    <source>
        <dbReference type="ARBA" id="ARBA00022574"/>
    </source>
</evidence>
<dbReference type="Pfam" id="PF16057">
    <property type="entry name" value="DUF4800"/>
    <property type="match status" value="1"/>
</dbReference>
<reference evidence="11" key="2">
    <citation type="submission" date="2025-09" db="UniProtKB">
        <authorList>
            <consortium name="Ensembl"/>
        </authorList>
    </citation>
    <scope>IDENTIFICATION</scope>
</reference>
<dbReference type="InterPro" id="IPR031570">
    <property type="entry name" value="NBEA/BDCP_DUF4704"/>
</dbReference>
<dbReference type="Gene3D" id="2.30.29.30">
    <property type="entry name" value="Pleckstrin-homology domain (PH domain)/Phosphotyrosine-binding domain (PTB)"/>
    <property type="match status" value="1"/>
</dbReference>
<feature type="compositionally biased region" description="Polar residues" evidence="8">
    <location>
        <begin position="1053"/>
        <end position="1062"/>
    </location>
</feature>
<feature type="region of interest" description="Disordered" evidence="8">
    <location>
        <begin position="934"/>
        <end position="1062"/>
    </location>
</feature>
<evidence type="ECO:0000256" key="2">
    <source>
        <dbReference type="ARBA" id="ARBA00008498"/>
    </source>
</evidence>
<dbReference type="GO" id="GO:0005829">
    <property type="term" value="C:cytosol"/>
    <property type="evidence" value="ECO:0007669"/>
    <property type="project" value="TreeGrafter"/>
</dbReference>
<feature type="compositionally biased region" description="Low complexity" evidence="8">
    <location>
        <begin position="939"/>
        <end position="961"/>
    </location>
</feature>
<dbReference type="SMART" id="SM01026">
    <property type="entry name" value="Beach"/>
    <property type="match status" value="1"/>
</dbReference>
<dbReference type="PANTHER" id="PTHR13743:SF111">
    <property type="entry name" value="NEUROBEACHIN-LIKE PROTEIN 2"/>
    <property type="match status" value="1"/>
</dbReference>
<dbReference type="InterPro" id="IPR036322">
    <property type="entry name" value="WD40_repeat_dom_sf"/>
</dbReference>
<dbReference type="Gene3D" id="2.130.10.10">
    <property type="entry name" value="YVTN repeat-like/Quinoprotein amine dehydrogenase"/>
    <property type="match status" value="1"/>
</dbReference>
<dbReference type="FunFam" id="1.10.1540.10:FF:000001">
    <property type="entry name" value="neurobeachin isoform X1"/>
    <property type="match status" value="1"/>
</dbReference>
<dbReference type="InterPro" id="IPR046851">
    <property type="entry name" value="NBCH_WD40"/>
</dbReference>
<dbReference type="InterPro" id="IPR050865">
    <property type="entry name" value="BEACH_Domain"/>
</dbReference>
<keyword evidence="3 7" id="KW-0853">WD repeat</keyword>
<dbReference type="InterPro" id="IPR036372">
    <property type="entry name" value="BEACH_dom_sf"/>
</dbReference>
<name>A0A8C7KHG6_ONCKI</name>
<dbReference type="SMART" id="SM00320">
    <property type="entry name" value="WD40"/>
    <property type="match status" value="3"/>
</dbReference>
<keyword evidence="12" id="KW-1185">Reference proteome</keyword>
<organism evidence="11 12">
    <name type="scientific">Oncorhynchus kisutch</name>
    <name type="common">Coho salmon</name>
    <name type="synonym">Salmo kisutch</name>
    <dbReference type="NCBI Taxonomy" id="8019"/>
    <lineage>
        <taxon>Eukaryota</taxon>
        <taxon>Metazoa</taxon>
        <taxon>Chordata</taxon>
        <taxon>Craniata</taxon>
        <taxon>Vertebrata</taxon>
        <taxon>Euteleostomi</taxon>
        <taxon>Actinopterygii</taxon>
        <taxon>Neopterygii</taxon>
        <taxon>Teleostei</taxon>
        <taxon>Protacanthopterygii</taxon>
        <taxon>Salmoniformes</taxon>
        <taxon>Salmonidae</taxon>
        <taxon>Salmoninae</taxon>
        <taxon>Oncorhynchus</taxon>
    </lineage>
</organism>
<dbReference type="InterPro" id="IPR023362">
    <property type="entry name" value="PH-BEACH_dom"/>
</dbReference>
<feature type="repeat" description="WD" evidence="7">
    <location>
        <begin position="2129"/>
        <end position="2170"/>
    </location>
</feature>
<evidence type="ECO:0000256" key="7">
    <source>
        <dbReference type="PROSITE-ProRule" id="PRU00221"/>
    </source>
</evidence>
<dbReference type="SUPFAM" id="SSF50729">
    <property type="entry name" value="PH domain-like"/>
    <property type="match status" value="1"/>
</dbReference>
<evidence type="ECO:0000313" key="12">
    <source>
        <dbReference type="Proteomes" id="UP000694557"/>
    </source>
</evidence>
<dbReference type="CDD" id="cd01201">
    <property type="entry name" value="PH_BEACH"/>
    <property type="match status" value="1"/>
</dbReference>
<proteinExistence type="inferred from homology"/>
<dbReference type="Ensembl" id="ENSOKIT00005107749.1">
    <property type="protein sequence ID" value="ENSOKIP00005100523.1"/>
    <property type="gene ID" value="ENSOKIG00005041097.1"/>
</dbReference>
<evidence type="ECO:0000313" key="11">
    <source>
        <dbReference type="Ensembl" id="ENSOKIP00005100523.1"/>
    </source>
</evidence>
<evidence type="ECO:0000256" key="6">
    <source>
        <dbReference type="ARBA" id="ARBA00068540"/>
    </source>
</evidence>
<feature type="domain" description="BEACH" evidence="9">
    <location>
        <begin position="1635"/>
        <end position="1927"/>
    </location>
</feature>
<dbReference type="InterPro" id="IPR013320">
    <property type="entry name" value="ConA-like_dom_sf"/>
</dbReference>
<feature type="compositionally biased region" description="Low complexity" evidence="8">
    <location>
        <begin position="1023"/>
        <end position="1036"/>
    </location>
</feature>
<evidence type="ECO:0000256" key="1">
    <source>
        <dbReference type="ARBA" id="ARBA00004240"/>
    </source>
</evidence>
<dbReference type="GO" id="GO:0005783">
    <property type="term" value="C:endoplasmic reticulum"/>
    <property type="evidence" value="ECO:0007669"/>
    <property type="project" value="UniProtKB-SubCell"/>
</dbReference>
<dbReference type="GO" id="GO:0016020">
    <property type="term" value="C:membrane"/>
    <property type="evidence" value="ECO:0007669"/>
    <property type="project" value="TreeGrafter"/>
</dbReference>
<protein>
    <recommendedName>
        <fullName evidence="6">Neurobeachin-like protein 2</fullName>
    </recommendedName>
</protein>
<dbReference type="Pfam" id="PF14844">
    <property type="entry name" value="PH_BEACH"/>
    <property type="match status" value="1"/>
</dbReference>
<dbReference type="PROSITE" id="PS51783">
    <property type="entry name" value="PH_BEACH"/>
    <property type="match status" value="1"/>
</dbReference>
<dbReference type="InterPro" id="IPR011993">
    <property type="entry name" value="PH-like_dom_sf"/>
</dbReference>
<comment type="subcellular location">
    <subcellularLocation>
        <location evidence="1">Endoplasmic reticulum</location>
    </subcellularLocation>
</comment>
<evidence type="ECO:0000256" key="5">
    <source>
        <dbReference type="ARBA" id="ARBA00022824"/>
    </source>
</evidence>
<dbReference type="PROSITE" id="PS50082">
    <property type="entry name" value="WD_REPEATS_2"/>
    <property type="match status" value="1"/>
</dbReference>
<dbReference type="GeneTree" id="ENSGT00940000158454"/>
<evidence type="ECO:0000259" key="10">
    <source>
        <dbReference type="PROSITE" id="PS51783"/>
    </source>
</evidence>
<reference evidence="11" key="1">
    <citation type="submission" date="2025-08" db="UniProtKB">
        <authorList>
            <consortium name="Ensembl"/>
        </authorList>
    </citation>
    <scope>IDENTIFICATION</scope>
</reference>
<evidence type="ECO:0000259" key="9">
    <source>
        <dbReference type="PROSITE" id="PS50197"/>
    </source>
</evidence>
<evidence type="ECO:0000256" key="4">
    <source>
        <dbReference type="ARBA" id="ARBA00022737"/>
    </source>
</evidence>